<evidence type="ECO:0000256" key="3">
    <source>
        <dbReference type="ARBA" id="ARBA00023015"/>
    </source>
</evidence>
<evidence type="ECO:0000256" key="1">
    <source>
        <dbReference type="ARBA" id="ARBA00004123"/>
    </source>
</evidence>
<dbReference type="PANTHER" id="PTHR11267:SF198">
    <property type="entry name" value="T-BOX TRANSCRIPTION FACTOR TBX6L"/>
    <property type="match status" value="1"/>
</dbReference>
<evidence type="ECO:0000259" key="9">
    <source>
        <dbReference type="PROSITE" id="PS50252"/>
    </source>
</evidence>
<evidence type="ECO:0000256" key="2">
    <source>
        <dbReference type="ARBA" id="ARBA00022473"/>
    </source>
</evidence>
<dbReference type="PRINTS" id="PR00937">
    <property type="entry name" value="TBOX"/>
</dbReference>
<comment type="subcellular location">
    <subcellularLocation>
        <location evidence="1 7">Nucleus</location>
    </subcellularLocation>
</comment>
<dbReference type="GO" id="GO:0005634">
    <property type="term" value="C:nucleus"/>
    <property type="evidence" value="ECO:0007669"/>
    <property type="project" value="UniProtKB-SubCell"/>
</dbReference>
<dbReference type="InterPro" id="IPR001699">
    <property type="entry name" value="TF_T-box"/>
</dbReference>
<feature type="domain" description="T-box" evidence="9">
    <location>
        <begin position="39"/>
        <end position="217"/>
    </location>
</feature>
<dbReference type="PROSITE" id="PS01283">
    <property type="entry name" value="TBOX_1"/>
    <property type="match status" value="1"/>
</dbReference>
<evidence type="ECO:0000256" key="5">
    <source>
        <dbReference type="ARBA" id="ARBA00023163"/>
    </source>
</evidence>
<keyword evidence="3" id="KW-0805">Transcription regulation</keyword>
<dbReference type="Pfam" id="PF00907">
    <property type="entry name" value="T-box"/>
    <property type="match status" value="1"/>
</dbReference>
<evidence type="ECO:0000313" key="11">
    <source>
        <dbReference type="Proteomes" id="UP000005237"/>
    </source>
</evidence>
<dbReference type="PANTHER" id="PTHR11267">
    <property type="entry name" value="T-BOX PROTEIN-RELATED"/>
    <property type="match status" value="1"/>
</dbReference>
<dbReference type="SMART" id="SM00425">
    <property type="entry name" value="TBOX"/>
    <property type="match status" value="1"/>
</dbReference>
<dbReference type="GO" id="GO:0000785">
    <property type="term" value="C:chromatin"/>
    <property type="evidence" value="ECO:0007669"/>
    <property type="project" value="TreeGrafter"/>
</dbReference>
<evidence type="ECO:0000313" key="10">
    <source>
        <dbReference type="EnsemblMetazoa" id="CJA04111b.1"/>
    </source>
</evidence>
<keyword evidence="4 7" id="KW-0238">DNA-binding</keyword>
<organism evidence="10 11">
    <name type="scientific">Caenorhabditis japonica</name>
    <dbReference type="NCBI Taxonomy" id="281687"/>
    <lineage>
        <taxon>Eukaryota</taxon>
        <taxon>Metazoa</taxon>
        <taxon>Ecdysozoa</taxon>
        <taxon>Nematoda</taxon>
        <taxon>Chromadorea</taxon>
        <taxon>Rhabditida</taxon>
        <taxon>Rhabditina</taxon>
        <taxon>Rhabditomorpha</taxon>
        <taxon>Rhabditoidea</taxon>
        <taxon>Rhabditidae</taxon>
        <taxon>Peloderinae</taxon>
        <taxon>Caenorhabditis</taxon>
    </lineage>
</organism>
<dbReference type="InterPro" id="IPR036960">
    <property type="entry name" value="T-box_sf"/>
</dbReference>
<reference evidence="11" key="1">
    <citation type="submission" date="2010-08" db="EMBL/GenBank/DDBJ databases">
        <authorList>
            <consortium name="Caenorhabditis japonica Sequencing Consortium"/>
            <person name="Wilson R.K."/>
        </authorList>
    </citation>
    <scope>NUCLEOTIDE SEQUENCE [LARGE SCALE GENOMIC DNA]</scope>
    <source>
        <strain evidence="11">DF5081</strain>
    </source>
</reference>
<evidence type="ECO:0000256" key="6">
    <source>
        <dbReference type="ARBA" id="ARBA00023242"/>
    </source>
</evidence>
<dbReference type="EnsemblMetazoa" id="CJA04111b.1">
    <property type="protein sequence ID" value="CJA04111b.1"/>
    <property type="gene ID" value="WBGene00123315"/>
</dbReference>
<dbReference type="InterPro" id="IPR018186">
    <property type="entry name" value="TF_T-box_CS"/>
</dbReference>
<comment type="caution">
    <text evidence="7">Lacks conserved residue(s) required for the propagation of feature annotation.</text>
</comment>
<keyword evidence="6 7" id="KW-0539">Nucleus</keyword>
<accession>A0A8R1HQ87</accession>
<dbReference type="GO" id="GO:0000978">
    <property type="term" value="F:RNA polymerase II cis-regulatory region sequence-specific DNA binding"/>
    <property type="evidence" value="ECO:0007669"/>
    <property type="project" value="InterPro"/>
</dbReference>
<dbReference type="InterPro" id="IPR008967">
    <property type="entry name" value="p53-like_TF_DNA-bd_sf"/>
</dbReference>
<keyword evidence="11" id="KW-1185">Reference proteome</keyword>
<keyword evidence="2" id="KW-0217">Developmental protein</keyword>
<feature type="compositionally biased region" description="Basic and acidic residues" evidence="8">
    <location>
        <begin position="212"/>
        <end position="222"/>
    </location>
</feature>
<evidence type="ECO:0000256" key="8">
    <source>
        <dbReference type="SAM" id="MobiDB-lite"/>
    </source>
</evidence>
<sequence>MAFFPPQSFFPWMQCLLPSGFTPSRVFDDGVRDNPMVELLDRPLWEKFSEIGTEMVITKNGRRIFPAFRVKISGLNKNCKYYLLMDLVSPSSCRYKFLRGKWLQAGNADPELPPRPFFHPDSPATGEHWMGKGANFSKMKLTNNMTDNNGFMILNSMHKYLPRLHIMRCDDNSQPIYSTLKTFCFNETAFIAVTAYQNTQVTELKIEENPFAKGFRKDGNGKREKKRHREDETTEAENETVPLKKCFKSDDIEEEEEEEDSPRIPPELMAQWQLALFSTFGAPFFKKFDSMVTPAPSKLKKSGFDVLDLLSRP</sequence>
<dbReference type="GO" id="GO:0001708">
    <property type="term" value="P:cell fate specification"/>
    <property type="evidence" value="ECO:0007669"/>
    <property type="project" value="TreeGrafter"/>
</dbReference>
<reference evidence="10" key="2">
    <citation type="submission" date="2022-06" db="UniProtKB">
        <authorList>
            <consortium name="EnsemblMetazoa"/>
        </authorList>
    </citation>
    <scope>IDENTIFICATION</scope>
    <source>
        <strain evidence="10">DF5081</strain>
    </source>
</reference>
<dbReference type="InterPro" id="IPR046360">
    <property type="entry name" value="T-box_DNA-bd"/>
</dbReference>
<dbReference type="Gene3D" id="2.60.40.820">
    <property type="entry name" value="Transcription factor, T-box"/>
    <property type="match status" value="1"/>
</dbReference>
<dbReference type="GO" id="GO:0045893">
    <property type="term" value="P:positive regulation of DNA-templated transcription"/>
    <property type="evidence" value="ECO:0007669"/>
    <property type="project" value="InterPro"/>
</dbReference>
<dbReference type="OMA" id="KSKYIVM"/>
<name>A0A8R1HQ87_CAEJA</name>
<dbReference type="AlphaFoldDB" id="A0A8R1HQ87"/>
<dbReference type="Proteomes" id="UP000005237">
    <property type="component" value="Unassembled WGS sequence"/>
</dbReference>
<keyword evidence="5" id="KW-0804">Transcription</keyword>
<dbReference type="SUPFAM" id="SSF49417">
    <property type="entry name" value="p53-like transcription factors"/>
    <property type="match status" value="1"/>
</dbReference>
<protein>
    <recommendedName>
        <fullName evidence="9">T-box domain-containing protein</fullName>
    </recommendedName>
</protein>
<proteinExistence type="predicted"/>
<evidence type="ECO:0000256" key="4">
    <source>
        <dbReference type="ARBA" id="ARBA00023125"/>
    </source>
</evidence>
<dbReference type="FunFam" id="2.60.40.820:FF:000010">
    <property type="entry name" value="T-box transcription factor TBX6"/>
    <property type="match status" value="1"/>
</dbReference>
<dbReference type="GO" id="GO:0000981">
    <property type="term" value="F:DNA-binding transcription factor activity, RNA polymerase II-specific"/>
    <property type="evidence" value="ECO:0007669"/>
    <property type="project" value="TreeGrafter"/>
</dbReference>
<feature type="region of interest" description="Disordered" evidence="8">
    <location>
        <begin position="212"/>
        <end position="240"/>
    </location>
</feature>
<evidence type="ECO:0000256" key="7">
    <source>
        <dbReference type="PROSITE-ProRule" id="PRU00201"/>
    </source>
</evidence>
<dbReference type="PROSITE" id="PS50252">
    <property type="entry name" value="TBOX_3"/>
    <property type="match status" value="1"/>
</dbReference>
<dbReference type="PROSITE" id="PS01264">
    <property type="entry name" value="TBOX_2"/>
    <property type="match status" value="1"/>
</dbReference>